<dbReference type="GO" id="GO:0004751">
    <property type="term" value="F:ribose-5-phosphate isomerase activity"/>
    <property type="evidence" value="ECO:0007669"/>
    <property type="project" value="TreeGrafter"/>
</dbReference>
<keyword evidence="5" id="KW-1185">Reference proteome</keyword>
<dbReference type="AlphaFoldDB" id="A0A0R2C6D6"/>
<gene>
    <name evidence="4" type="ORF">FD21_GL001453</name>
</gene>
<proteinExistence type="inferred from homology"/>
<dbReference type="GO" id="GO:0009052">
    <property type="term" value="P:pentose-phosphate shunt, non-oxidative branch"/>
    <property type="evidence" value="ECO:0007669"/>
    <property type="project" value="TreeGrafter"/>
</dbReference>
<reference evidence="4 5" key="1">
    <citation type="journal article" date="2015" name="Genome Announc.">
        <title>Expanding the biotechnology potential of lactobacilli through comparative genomics of 213 strains and associated genera.</title>
        <authorList>
            <person name="Sun Z."/>
            <person name="Harris H.M."/>
            <person name="McCann A."/>
            <person name="Guo C."/>
            <person name="Argimon S."/>
            <person name="Zhang W."/>
            <person name="Yang X."/>
            <person name="Jeffery I.B."/>
            <person name="Cooney J.C."/>
            <person name="Kagawa T.F."/>
            <person name="Liu W."/>
            <person name="Song Y."/>
            <person name="Salvetti E."/>
            <person name="Wrobel A."/>
            <person name="Rasinkangas P."/>
            <person name="Parkhill J."/>
            <person name="Rea M.C."/>
            <person name="O'Sullivan O."/>
            <person name="Ritari J."/>
            <person name="Douillard F.P."/>
            <person name="Paul Ross R."/>
            <person name="Yang R."/>
            <person name="Briner A.E."/>
            <person name="Felis G.E."/>
            <person name="de Vos W.M."/>
            <person name="Barrangou R."/>
            <person name="Klaenhammer T.R."/>
            <person name="Caufield P.W."/>
            <person name="Cui Y."/>
            <person name="Zhang H."/>
            <person name="O'Toole P.W."/>
        </authorList>
    </citation>
    <scope>NUCLEOTIDE SEQUENCE [LARGE SCALE GENOMIC DNA]</scope>
    <source>
        <strain evidence="4 5">DSM 20605</strain>
    </source>
</reference>
<evidence type="ECO:0000256" key="3">
    <source>
        <dbReference type="ARBA" id="ARBA00023235"/>
    </source>
</evidence>
<evidence type="ECO:0000256" key="1">
    <source>
        <dbReference type="ARBA" id="ARBA00008754"/>
    </source>
</evidence>
<organism evidence="4 5">
    <name type="scientific">Liquorilactobacillus vini DSM 20605</name>
    <dbReference type="NCBI Taxonomy" id="1133569"/>
    <lineage>
        <taxon>Bacteria</taxon>
        <taxon>Bacillati</taxon>
        <taxon>Bacillota</taxon>
        <taxon>Bacilli</taxon>
        <taxon>Lactobacillales</taxon>
        <taxon>Lactobacillaceae</taxon>
        <taxon>Liquorilactobacillus</taxon>
    </lineage>
</organism>
<accession>A0A0R2C6D6</accession>
<evidence type="ECO:0000256" key="2">
    <source>
        <dbReference type="ARBA" id="ARBA00022736"/>
    </source>
</evidence>
<name>A0A0R2C6D6_9LACO</name>
<dbReference type="EMBL" id="AYYX01000042">
    <property type="protein sequence ID" value="KRM86864.1"/>
    <property type="molecule type" value="Genomic_DNA"/>
</dbReference>
<dbReference type="InterPro" id="IPR036569">
    <property type="entry name" value="RpiB_LacA_LacB_sf"/>
</dbReference>
<dbReference type="PATRIC" id="fig|1133569.4.peg.1592"/>
<dbReference type="STRING" id="1133569.FD21_GL001453"/>
<keyword evidence="2" id="KW-0423">Lactose metabolism</keyword>
<dbReference type="SUPFAM" id="SSF89623">
    <property type="entry name" value="Ribose/Galactose isomerase RpiB/AlsB"/>
    <property type="match status" value="1"/>
</dbReference>
<comment type="similarity">
    <text evidence="1">Belongs to the LacAB/RpiB family.</text>
</comment>
<dbReference type="GO" id="GO:0005988">
    <property type="term" value="P:lactose metabolic process"/>
    <property type="evidence" value="ECO:0007669"/>
    <property type="project" value="UniProtKB-KW"/>
</dbReference>
<evidence type="ECO:0000313" key="4">
    <source>
        <dbReference type="EMBL" id="KRM86864.1"/>
    </source>
</evidence>
<dbReference type="Proteomes" id="UP000051576">
    <property type="component" value="Unassembled WGS sequence"/>
</dbReference>
<evidence type="ECO:0000313" key="5">
    <source>
        <dbReference type="Proteomes" id="UP000051576"/>
    </source>
</evidence>
<protein>
    <submittedName>
        <fullName evidence="4">Sugar-phosphate isomerase, RpiB LacA LacB family</fullName>
    </submittedName>
</protein>
<dbReference type="InterPro" id="IPR003500">
    <property type="entry name" value="RpiB_LacA_LacB"/>
</dbReference>
<comment type="caution">
    <text evidence="4">The sequence shown here is derived from an EMBL/GenBank/DDBJ whole genome shotgun (WGS) entry which is preliminary data.</text>
</comment>
<dbReference type="Gene3D" id="3.40.1400.10">
    <property type="entry name" value="Sugar-phosphate isomerase, RpiB/LacA/LacB"/>
    <property type="match status" value="1"/>
</dbReference>
<sequence length="131" mass="14436">MGHTVKDAGPFSNDSVDLSDFVYPAALAVGKQQYDRGIFIDGVGYVSALIANRIYGVDAVVCQDPFCAKLARQHNNSNVLCLGGKIIGPAIAEEIVKTWMTTEPLTQEKYLRRIKKGQAITERHLKKLDEI</sequence>
<dbReference type="PIRSF" id="PIRSF005384">
    <property type="entry name" value="RpiB_LacA_B"/>
    <property type="match status" value="1"/>
</dbReference>
<dbReference type="Pfam" id="PF02502">
    <property type="entry name" value="LacAB_rpiB"/>
    <property type="match status" value="1"/>
</dbReference>
<keyword evidence="3 4" id="KW-0413">Isomerase</keyword>
<dbReference type="PANTHER" id="PTHR30345:SF0">
    <property type="entry name" value="DNA DAMAGE-REPAIR_TOLERATION PROTEIN DRT102"/>
    <property type="match status" value="1"/>
</dbReference>
<dbReference type="GO" id="GO:0019316">
    <property type="term" value="P:D-allose catabolic process"/>
    <property type="evidence" value="ECO:0007669"/>
    <property type="project" value="TreeGrafter"/>
</dbReference>
<dbReference type="eggNOG" id="COG0698">
    <property type="taxonomic scope" value="Bacteria"/>
</dbReference>
<dbReference type="PANTHER" id="PTHR30345">
    <property type="entry name" value="RIBOSE-5-PHOSPHATE ISOMERASE B"/>
    <property type="match status" value="1"/>
</dbReference>
<dbReference type="NCBIfam" id="TIGR00689">
    <property type="entry name" value="rpiB_lacA_lacB"/>
    <property type="match status" value="1"/>
</dbReference>